<reference evidence="2" key="1">
    <citation type="submission" date="2018-05" db="EMBL/GenBank/DDBJ databases">
        <authorList>
            <person name="Lanie J.A."/>
            <person name="Ng W.-L."/>
            <person name="Kazmierczak K.M."/>
            <person name="Andrzejewski T.M."/>
            <person name="Davidsen T.M."/>
            <person name="Wayne K.J."/>
            <person name="Tettelin H."/>
            <person name="Glass J.I."/>
            <person name="Rusch D."/>
            <person name="Podicherti R."/>
            <person name="Tsui H.-C.T."/>
            <person name="Winkler M.E."/>
        </authorList>
    </citation>
    <scope>NUCLEOTIDE SEQUENCE</scope>
</reference>
<sequence>MQYERIEKGYMAYVEKGEKMMSTLTRFCAANDILSAQLSGIGAVKSIEIGAYDTEKKEYVRHVLPDVWELVSCQGNVVLKDGLPFIHAHVTLSDHDLNTKGGHLFEATVAAVG</sequence>
<accession>A0A381SV39</accession>
<dbReference type="PANTHER" id="PTHR34988">
    <property type="entry name" value="PROTEIN, PUTATIVE-RELATED"/>
    <property type="match status" value="1"/>
</dbReference>
<dbReference type="PANTHER" id="PTHR34988:SF1">
    <property type="entry name" value="DNA-BINDING PROTEIN"/>
    <property type="match status" value="1"/>
</dbReference>
<evidence type="ECO:0000259" key="1">
    <source>
        <dbReference type="PROSITE" id="PS51742"/>
    </source>
</evidence>
<dbReference type="PROSITE" id="PS51742">
    <property type="entry name" value="PPC"/>
    <property type="match status" value="1"/>
</dbReference>
<dbReference type="AlphaFoldDB" id="A0A381SV39"/>
<dbReference type="InterPro" id="IPR005175">
    <property type="entry name" value="PPC_dom"/>
</dbReference>
<gene>
    <name evidence="2" type="ORF">METZ01_LOCUS60118</name>
</gene>
<dbReference type="Pfam" id="PF03479">
    <property type="entry name" value="PCC"/>
    <property type="match status" value="1"/>
</dbReference>
<dbReference type="EMBL" id="UINC01003545">
    <property type="protein sequence ID" value="SVA07264.1"/>
    <property type="molecule type" value="Genomic_DNA"/>
</dbReference>
<dbReference type="CDD" id="cd11378">
    <property type="entry name" value="DUF296"/>
    <property type="match status" value="1"/>
</dbReference>
<organism evidence="2">
    <name type="scientific">marine metagenome</name>
    <dbReference type="NCBI Taxonomy" id="408172"/>
    <lineage>
        <taxon>unclassified sequences</taxon>
        <taxon>metagenomes</taxon>
        <taxon>ecological metagenomes</taxon>
    </lineage>
</organism>
<feature type="non-terminal residue" evidence="2">
    <location>
        <position position="113"/>
    </location>
</feature>
<feature type="domain" description="PPC" evidence="1">
    <location>
        <begin position="4"/>
        <end position="113"/>
    </location>
</feature>
<proteinExistence type="predicted"/>
<dbReference type="SUPFAM" id="SSF117856">
    <property type="entry name" value="AF0104/ALDC/Ptd012-like"/>
    <property type="match status" value="1"/>
</dbReference>
<evidence type="ECO:0000313" key="2">
    <source>
        <dbReference type="EMBL" id="SVA07264.1"/>
    </source>
</evidence>
<name>A0A381SV39_9ZZZZ</name>
<dbReference type="Gene3D" id="3.30.1330.80">
    <property type="entry name" value="Hypothetical protein, similar to alpha- acetolactate decarboxylase, domain 2"/>
    <property type="match status" value="1"/>
</dbReference>
<protein>
    <recommendedName>
        <fullName evidence="1">PPC domain-containing protein</fullName>
    </recommendedName>
</protein>